<accession>A0A8H7DGD8</accession>
<reference evidence="2" key="1">
    <citation type="submission" date="2020-05" db="EMBL/GenBank/DDBJ databases">
        <title>Mycena genomes resolve the evolution of fungal bioluminescence.</title>
        <authorList>
            <person name="Tsai I.J."/>
        </authorList>
    </citation>
    <scope>NUCLEOTIDE SEQUENCE</scope>
    <source>
        <strain evidence="2">CCC161011</strain>
    </source>
</reference>
<keyword evidence="3" id="KW-1185">Reference proteome</keyword>
<evidence type="ECO:0000256" key="1">
    <source>
        <dbReference type="SAM" id="MobiDB-lite"/>
    </source>
</evidence>
<proteinExistence type="predicted"/>
<gene>
    <name evidence="2" type="ORF">MVEN_00075300</name>
</gene>
<evidence type="ECO:0000313" key="2">
    <source>
        <dbReference type="EMBL" id="KAF7372162.1"/>
    </source>
</evidence>
<organism evidence="2 3">
    <name type="scientific">Mycena venus</name>
    <dbReference type="NCBI Taxonomy" id="2733690"/>
    <lineage>
        <taxon>Eukaryota</taxon>
        <taxon>Fungi</taxon>
        <taxon>Dikarya</taxon>
        <taxon>Basidiomycota</taxon>
        <taxon>Agaricomycotina</taxon>
        <taxon>Agaricomycetes</taxon>
        <taxon>Agaricomycetidae</taxon>
        <taxon>Agaricales</taxon>
        <taxon>Marasmiineae</taxon>
        <taxon>Mycenaceae</taxon>
        <taxon>Mycena</taxon>
    </lineage>
</organism>
<dbReference type="EMBL" id="JACAZI010000001">
    <property type="protein sequence ID" value="KAF7372162.1"/>
    <property type="molecule type" value="Genomic_DNA"/>
</dbReference>
<protein>
    <submittedName>
        <fullName evidence="2">Uncharacterized protein</fullName>
    </submittedName>
</protein>
<feature type="compositionally biased region" description="Polar residues" evidence="1">
    <location>
        <begin position="133"/>
        <end position="145"/>
    </location>
</feature>
<feature type="region of interest" description="Disordered" evidence="1">
    <location>
        <begin position="130"/>
        <end position="168"/>
    </location>
</feature>
<name>A0A8H7DGD8_9AGAR</name>
<evidence type="ECO:0000313" key="3">
    <source>
        <dbReference type="Proteomes" id="UP000620124"/>
    </source>
</evidence>
<dbReference type="OrthoDB" id="3036841at2759"/>
<dbReference type="Proteomes" id="UP000620124">
    <property type="component" value="Unassembled WGS sequence"/>
</dbReference>
<comment type="caution">
    <text evidence="2">The sequence shown here is derived from an EMBL/GenBank/DDBJ whole genome shotgun (WGS) entry which is preliminary data.</text>
</comment>
<dbReference type="AlphaFoldDB" id="A0A8H7DGD8"/>
<sequence length="168" mass="17806">MSRSILVAGAHTSSVTLSGPPVTAVSDLFVKSITPNRRNNLLALTINGGIHGPFTTVRECSVQPDMNVDVSLGLDWTASVRNWLIDLHAPCSPDSIHGLVHALNPSNPLPSSSPTSAPRPLISPQLTDLPFASYTSTSPLDTPCTTGPDALPFWEDARPDAYPSRVDA</sequence>